<evidence type="ECO:0000256" key="1">
    <source>
        <dbReference type="SAM" id="Phobius"/>
    </source>
</evidence>
<keyword evidence="1" id="KW-0812">Transmembrane</keyword>
<feature type="transmembrane region" description="Helical" evidence="1">
    <location>
        <begin position="193"/>
        <end position="214"/>
    </location>
</feature>
<evidence type="ECO:0000313" key="3">
    <source>
        <dbReference type="Proteomes" id="UP000289841"/>
    </source>
</evidence>
<reference evidence="2 3" key="1">
    <citation type="submission" date="2019-01" db="EMBL/GenBank/DDBJ databases">
        <authorList>
            <consortium name="Pathogen Informatics"/>
        </authorList>
    </citation>
    <scope>NUCLEOTIDE SEQUENCE [LARGE SCALE GENOMIC DNA]</scope>
    <source>
        <strain evidence="2 3">NCTC10138</strain>
    </source>
</reference>
<feature type="transmembrane region" description="Helical" evidence="1">
    <location>
        <begin position="251"/>
        <end position="269"/>
    </location>
</feature>
<proteinExistence type="predicted"/>
<name>A0A449BFB1_HAPAX</name>
<accession>A0A449BFB1</accession>
<dbReference type="Pfam" id="PF06691">
    <property type="entry name" value="DUF1189"/>
    <property type="match status" value="1"/>
</dbReference>
<dbReference type="OrthoDB" id="384542at2"/>
<keyword evidence="1" id="KW-1133">Transmembrane helix</keyword>
<dbReference type="EMBL" id="LR215048">
    <property type="protein sequence ID" value="VEU81133.1"/>
    <property type="molecule type" value="Genomic_DNA"/>
</dbReference>
<keyword evidence="3" id="KW-1185">Reference proteome</keyword>
<gene>
    <name evidence="2" type="ORF">NCTC10138_01525</name>
</gene>
<organism evidence="2 3">
    <name type="scientific">Haploplasma axanthum</name>
    <name type="common">Acholeplasma axanthum</name>
    <dbReference type="NCBI Taxonomy" id="29552"/>
    <lineage>
        <taxon>Bacteria</taxon>
        <taxon>Bacillati</taxon>
        <taxon>Mycoplasmatota</taxon>
        <taxon>Mollicutes</taxon>
        <taxon>Acholeplasmatales</taxon>
        <taxon>Acholeplasmataceae</taxon>
        <taxon>Haploplasma</taxon>
    </lineage>
</organism>
<dbReference type="KEGG" id="aaxa:NCTC10138_01525"/>
<protein>
    <submittedName>
        <fullName evidence="2">Predicted integral membrane protein</fullName>
    </submittedName>
</protein>
<dbReference type="RefSeq" id="WP_026390284.1">
    <property type="nucleotide sequence ID" value="NZ_LR215048.1"/>
</dbReference>
<keyword evidence="1" id="KW-0472">Membrane</keyword>
<sequence>MFLIKYFKNSFEFPKLLKSLDKPFWKIIIYFIVLVLIANFPASYEAVKNDGSRLDFVIEDFSKEIPINWDLPNDIVIKGGKLINNGDQKVYKNKHKDITYIINNQEKITDITQYKNHIILSEESIIYVDGKGKFLEAIGYKGFSDDQFSFKELKISNQENQKILFEKFASSIEKSFSSYTVFYTIVRNNLTQILVNVIYVLILSGLVQLFRFGYQNFISFKDTIKFVVLSMGLASVLAFFSGLLSFPFGPVVFQLTTGMTVMLVMLIFGKKTFV</sequence>
<dbReference type="InterPro" id="IPR009574">
    <property type="entry name" value="DUF1189"/>
</dbReference>
<feature type="transmembrane region" description="Helical" evidence="1">
    <location>
        <begin position="24"/>
        <end position="44"/>
    </location>
</feature>
<dbReference type="STRING" id="1278311.GCA_000428705_00652"/>
<feature type="transmembrane region" description="Helical" evidence="1">
    <location>
        <begin position="226"/>
        <end position="245"/>
    </location>
</feature>
<dbReference type="AlphaFoldDB" id="A0A449BFB1"/>
<dbReference type="Proteomes" id="UP000289841">
    <property type="component" value="Chromosome"/>
</dbReference>
<evidence type="ECO:0000313" key="2">
    <source>
        <dbReference type="EMBL" id="VEU81133.1"/>
    </source>
</evidence>